<sequence>MNDRSSLIWLFDLDNTLHDASFSVFKQIDVSMTNAVMKHLNVSKDQANYYRQKYWEKYGATLIGMQRHHQVNPKAFLKSSHDFDIAAHIKPEPYLNLLFQTLPGKKFIYTNAPKDYAEIVLNTLNIDHHIEKIFAIDDMKIAGIHYPKPSVSMLKRVLHQLSCPPHQIIFVEDTLKNLKPAKQIGMRTVYLFHPHTPFSSKKPLSPRYMDFRIKDIRSLPDLLKKI</sequence>
<dbReference type="SFLD" id="SFLDG01129">
    <property type="entry name" value="C1.5:_HAD__Beta-PGM__Phosphata"/>
    <property type="match status" value="1"/>
</dbReference>
<dbReference type="GO" id="GO:0009166">
    <property type="term" value="P:nucleotide catabolic process"/>
    <property type="evidence" value="ECO:0007669"/>
    <property type="project" value="TreeGrafter"/>
</dbReference>
<organism evidence="1 2">
    <name type="scientific">Basilea psittacipulmonis DSM 24701</name>
    <dbReference type="NCBI Taxonomy" id="1072685"/>
    <lineage>
        <taxon>Bacteria</taxon>
        <taxon>Pseudomonadati</taxon>
        <taxon>Pseudomonadota</taxon>
        <taxon>Betaproteobacteria</taxon>
        <taxon>Burkholderiales</taxon>
        <taxon>Alcaligenaceae</taxon>
        <taxon>Basilea</taxon>
    </lineage>
</organism>
<evidence type="ECO:0008006" key="3">
    <source>
        <dbReference type="Google" id="ProtNLM"/>
    </source>
</evidence>
<dbReference type="EMBL" id="CP009238">
    <property type="protein sequence ID" value="AIL32124.1"/>
    <property type="molecule type" value="Genomic_DNA"/>
</dbReference>
<dbReference type="PANTHER" id="PTHR47438">
    <property type="entry name" value="PHOSPHATE METABOLISM PROTEIN 8-RELATED"/>
    <property type="match status" value="1"/>
</dbReference>
<dbReference type="STRING" id="1072685.IX83_01210"/>
<dbReference type="HOGENOM" id="CLU_059493_2_0_4"/>
<dbReference type="SFLD" id="SFLDS00003">
    <property type="entry name" value="Haloacid_Dehalogenase"/>
    <property type="match status" value="1"/>
</dbReference>
<dbReference type="SUPFAM" id="SSF56784">
    <property type="entry name" value="HAD-like"/>
    <property type="match status" value="1"/>
</dbReference>
<dbReference type="eggNOG" id="COG0637">
    <property type="taxonomic scope" value="Bacteria"/>
</dbReference>
<dbReference type="Gene3D" id="3.40.50.1000">
    <property type="entry name" value="HAD superfamily/HAD-like"/>
    <property type="match status" value="1"/>
</dbReference>
<dbReference type="OrthoDB" id="8558420at2"/>
<dbReference type="InterPro" id="IPR010237">
    <property type="entry name" value="Pyr-5-nucltdase"/>
</dbReference>
<dbReference type="AlphaFoldDB" id="A0A077DBT7"/>
<dbReference type="RefSeq" id="WP_038498216.1">
    <property type="nucleotide sequence ID" value="NZ_AFWK01000078.1"/>
</dbReference>
<dbReference type="NCBIfam" id="TIGR01993">
    <property type="entry name" value="Pyr-5-nucltdase"/>
    <property type="match status" value="1"/>
</dbReference>
<dbReference type="GO" id="GO:0006206">
    <property type="term" value="P:pyrimidine nucleobase metabolic process"/>
    <property type="evidence" value="ECO:0007669"/>
    <property type="project" value="TreeGrafter"/>
</dbReference>
<keyword evidence="2" id="KW-1185">Reference proteome</keyword>
<evidence type="ECO:0000313" key="1">
    <source>
        <dbReference type="EMBL" id="AIL32124.1"/>
    </source>
</evidence>
<dbReference type="SFLD" id="SFLDG01132">
    <property type="entry name" value="C1.5.3:_5'-Nucleotidase_Like"/>
    <property type="match status" value="1"/>
</dbReference>
<dbReference type="InterPro" id="IPR052791">
    <property type="entry name" value="SSM1_domain"/>
</dbReference>
<dbReference type="InterPro" id="IPR041492">
    <property type="entry name" value="HAD_2"/>
</dbReference>
<reference evidence="1 2" key="1">
    <citation type="journal article" date="2014" name="BMC Genomics">
        <title>A genomic perspective on a new bacterial genus and species from the Alcaligenaceae family, Basilea psittacipulmonis.</title>
        <authorList>
            <person name="Whiteson K.L."/>
            <person name="Hernandez D."/>
            <person name="Lazarevic V."/>
            <person name="Gaia N."/>
            <person name="Farinelli L."/>
            <person name="Francois P."/>
            <person name="Pilo P."/>
            <person name="Frey J."/>
            <person name="Schrenzel J."/>
        </authorList>
    </citation>
    <scope>NUCLEOTIDE SEQUENCE [LARGE SCALE GENOMIC DNA]</scope>
    <source>
        <strain evidence="1 2">DSM 24701</strain>
    </source>
</reference>
<dbReference type="NCBIfam" id="TIGR01509">
    <property type="entry name" value="HAD-SF-IA-v3"/>
    <property type="match status" value="1"/>
</dbReference>
<evidence type="ECO:0000313" key="2">
    <source>
        <dbReference type="Proteomes" id="UP000028945"/>
    </source>
</evidence>
<name>A0A077DBT7_9BURK</name>
<dbReference type="Gene3D" id="1.10.150.450">
    <property type="match status" value="1"/>
</dbReference>
<dbReference type="InterPro" id="IPR036412">
    <property type="entry name" value="HAD-like_sf"/>
</dbReference>
<dbReference type="InterPro" id="IPR006439">
    <property type="entry name" value="HAD-SF_hydro_IA"/>
</dbReference>
<dbReference type="PANTHER" id="PTHR47438:SF1">
    <property type="entry name" value="PHOSPHATE METABOLISM PROTEIN 8-RELATED"/>
    <property type="match status" value="1"/>
</dbReference>
<dbReference type="InterPro" id="IPR023214">
    <property type="entry name" value="HAD_sf"/>
</dbReference>
<proteinExistence type="predicted"/>
<accession>A0A077DBT7</accession>
<protein>
    <recommendedName>
        <fullName evidence="3">Hydrolase</fullName>
    </recommendedName>
</protein>
<dbReference type="GO" id="GO:0008252">
    <property type="term" value="F:nucleotidase activity"/>
    <property type="evidence" value="ECO:0007669"/>
    <property type="project" value="TreeGrafter"/>
</dbReference>
<gene>
    <name evidence="1" type="ORF">IX83_01210</name>
</gene>
<dbReference type="Pfam" id="PF13419">
    <property type="entry name" value="HAD_2"/>
    <property type="match status" value="1"/>
</dbReference>
<dbReference type="Proteomes" id="UP000028945">
    <property type="component" value="Chromosome"/>
</dbReference>
<dbReference type="KEGG" id="bpsi:IX83_01210"/>